<dbReference type="InterPro" id="IPR037026">
    <property type="entry name" value="Vgr_OB-fold_dom_sf"/>
</dbReference>
<sequence length="1015" mass="106793">MSSGVSVPQAVLAALSRYRDADRLYALAVGGASSDLIVERWQGRESLSQGFEWWIDALSTDAGLDLDALLGQSATLSTHAADGGRIPRSGLIRQAECVGSDGGLARYRLCLVPWTWLLTQGRHSRVFQDRTVLEIVEAVFDDYAPLANWQVGDEVGPFLAQVRPRSYCVQYRETDFDFVSRLLAEEGLGWRLQETGEGGHELVLFARSGNCPQDETAAGGGGIRFHRSDATESSDTVQSLGAQHSIAATDITLLSHDYKSMSLAASAPLDESATDLRLESYDATGAYSFASQAEATRYAGLIADAARAKGARWIGRSTVRSFRAGQWFALTQAPVNGDAPPELLLVDVQQAGINNLPDAVREGASEHFGAAPPIAEPVAFGAGGDRAASLSASTGALIASAADGNGSDAKNWQAIWARAEAVGYANSFIAVPRELPWRPVLADDTGRRINPRPTAPGYQSAIVVGDGGSPHATGVKELHSDALGRVRVRFHFQEDQRASTAADSCWLRVAQRYAGPGVGSQFLPRIGHEVLVGFLDGDIDRPMVVGALYNGQGEGGIAPTPGGAAASTDANDLFAQAADHRPSAQANRAGGNAPAWHGMSADADGHRNAAAMSGFKSKEFGGDGHNRLVFDDSDGQLRLQLATTHAATQLNLGHLIHQFDNYRGSFRGEGFELRTDQWGAVRSERGLWISASANDAEAPAGEHVAALALLRQASQLAGSFNEMATTHQTVRLAAHQGATAANSSRLIEDQAPLEALLASAGTVVTGAAFGEGNDEAPERNPAGGDGRVPHSGDAIIGLTAPAGIGIVAGQSLHWSVGETLTMASGEASNLAVAGDLRIHAVQAIGWLAGAVDGNVTSEHALALVTAEGELDIQAQKDAIKLQSRDRLKVVSANAEVDLAAGKTVHLATSGGASITIEGGNIVIECPGNITVHAAKKSFVGPAQLSREMNSWPETKFDQSYVVRHRATDEPMADTRVELTRADGARMSLVTDAEGKLPIQKGLGPEKVVIKILGKE</sequence>
<evidence type="ECO:0000259" key="2">
    <source>
        <dbReference type="Pfam" id="PF10106"/>
    </source>
</evidence>
<dbReference type="Proteomes" id="UP000594059">
    <property type="component" value="Chromosome"/>
</dbReference>
<dbReference type="InterPro" id="IPR006531">
    <property type="entry name" value="Gp5/Vgr_OB"/>
</dbReference>
<feature type="domain" description="Gp5/Type VI secretion system Vgr protein OB-fold" evidence="1">
    <location>
        <begin position="479"/>
        <end position="549"/>
    </location>
</feature>
<dbReference type="Pfam" id="PF10106">
    <property type="entry name" value="DUF2345"/>
    <property type="match status" value="1"/>
</dbReference>
<evidence type="ECO:0000259" key="1">
    <source>
        <dbReference type="Pfam" id="PF04717"/>
    </source>
</evidence>
<dbReference type="SUPFAM" id="SSF69279">
    <property type="entry name" value="Phage tail proteins"/>
    <property type="match status" value="2"/>
</dbReference>
<dbReference type="InterPro" id="IPR006533">
    <property type="entry name" value="T6SS_Vgr_RhsGE"/>
</dbReference>
<proteinExistence type="predicted"/>
<dbReference type="EMBL" id="CP063656">
    <property type="protein sequence ID" value="QOW19834.1"/>
    <property type="molecule type" value="Genomic_DNA"/>
</dbReference>
<protein>
    <submittedName>
        <fullName evidence="4">Type VI secretion system tip protein VgrG</fullName>
    </submittedName>
</protein>
<feature type="domain" description="DUF2345" evidence="2">
    <location>
        <begin position="784"/>
        <end position="942"/>
    </location>
</feature>
<dbReference type="RefSeq" id="WP_193985725.1">
    <property type="nucleotide sequence ID" value="NZ_CP063656.1"/>
</dbReference>
<gene>
    <name evidence="4" type="ORF">INQ41_01820</name>
</gene>
<feature type="domain" description="Putative type VI secretion system Rhs element associated Vgr" evidence="3">
    <location>
        <begin position="618"/>
        <end position="724"/>
    </location>
</feature>
<dbReference type="Pfam" id="PF13296">
    <property type="entry name" value="T6SS_Vgr"/>
    <property type="match status" value="1"/>
</dbReference>
<organism evidence="4 5">
    <name type="scientific">Novilysobacter ciconiae</name>
    <dbReference type="NCBI Taxonomy" id="2781022"/>
    <lineage>
        <taxon>Bacteria</taxon>
        <taxon>Pseudomonadati</taxon>
        <taxon>Pseudomonadota</taxon>
        <taxon>Gammaproteobacteria</taxon>
        <taxon>Lysobacterales</taxon>
        <taxon>Lysobacteraceae</taxon>
        <taxon>Novilysobacter</taxon>
    </lineage>
</organism>
<reference evidence="4 5" key="1">
    <citation type="submission" date="2020-10" db="EMBL/GenBank/DDBJ databases">
        <title>complete genome sequencing of Lysobacter sp. H21R20.</title>
        <authorList>
            <person name="Bae J.-W."/>
            <person name="Lee S.-Y."/>
        </authorList>
    </citation>
    <scope>NUCLEOTIDE SEQUENCE [LARGE SCALE GENOMIC DNA]</scope>
    <source>
        <strain evidence="4 5">H21R20</strain>
    </source>
</reference>
<dbReference type="Gene3D" id="2.30.110.50">
    <property type="match status" value="1"/>
</dbReference>
<dbReference type="AlphaFoldDB" id="A0A7S6ZSL9"/>
<keyword evidence="5" id="KW-1185">Reference proteome</keyword>
<evidence type="ECO:0000313" key="5">
    <source>
        <dbReference type="Proteomes" id="UP000594059"/>
    </source>
</evidence>
<dbReference type="Pfam" id="PF04717">
    <property type="entry name" value="Phage_base_V"/>
    <property type="match status" value="1"/>
</dbReference>
<dbReference type="Gene3D" id="3.55.50.10">
    <property type="entry name" value="Baseplate protein-like domains"/>
    <property type="match status" value="1"/>
</dbReference>
<dbReference type="InterPro" id="IPR018769">
    <property type="entry name" value="VgrG2_DUF2345"/>
</dbReference>
<dbReference type="KEGG" id="lcic:INQ41_01820"/>
<accession>A0A7S6ZSL9</accession>
<dbReference type="Pfam" id="PF05954">
    <property type="entry name" value="Phage_GPD"/>
    <property type="match status" value="1"/>
</dbReference>
<dbReference type="NCBIfam" id="TIGR01646">
    <property type="entry name" value="vgr_GE"/>
    <property type="match status" value="1"/>
</dbReference>
<evidence type="ECO:0000259" key="3">
    <source>
        <dbReference type="Pfam" id="PF13296"/>
    </source>
</evidence>
<evidence type="ECO:0000313" key="4">
    <source>
        <dbReference type="EMBL" id="QOW19834.1"/>
    </source>
</evidence>
<dbReference type="InterPro" id="IPR028244">
    <property type="entry name" value="T6SS_Rhs_Vgr_dom"/>
</dbReference>
<dbReference type="SUPFAM" id="SSF69255">
    <property type="entry name" value="gp5 N-terminal domain-like"/>
    <property type="match status" value="1"/>
</dbReference>
<dbReference type="Gene3D" id="4.10.220.110">
    <property type="match status" value="1"/>
</dbReference>
<dbReference type="Gene3D" id="2.40.50.230">
    <property type="entry name" value="Gp5 N-terminal domain"/>
    <property type="match status" value="1"/>
</dbReference>
<name>A0A7S6ZSL9_9GAMM</name>